<keyword evidence="12" id="KW-1185">Reference proteome</keyword>
<evidence type="ECO:0000256" key="5">
    <source>
        <dbReference type="ARBA" id="ARBA00023015"/>
    </source>
</evidence>
<gene>
    <name evidence="11" type="ORF">EDB92DRAFT_1935764</name>
</gene>
<evidence type="ECO:0000256" key="1">
    <source>
        <dbReference type="ARBA" id="ARBA00004123"/>
    </source>
</evidence>
<protein>
    <recommendedName>
        <fullName evidence="3">SWR1-complex protein 4</fullName>
    </recommendedName>
</protein>
<feature type="compositionally biased region" description="Low complexity" evidence="9">
    <location>
        <begin position="474"/>
        <end position="489"/>
    </location>
</feature>
<dbReference type="InterPro" id="IPR027109">
    <property type="entry name" value="Swc4/Dmap1"/>
</dbReference>
<dbReference type="GO" id="GO:0006338">
    <property type="term" value="P:chromatin remodeling"/>
    <property type="evidence" value="ECO:0007669"/>
    <property type="project" value="InterPro"/>
</dbReference>
<dbReference type="EMBL" id="JAKELL010000041">
    <property type="protein sequence ID" value="KAH8988534.1"/>
    <property type="molecule type" value="Genomic_DNA"/>
</dbReference>
<dbReference type="GO" id="GO:0006281">
    <property type="term" value="P:DNA repair"/>
    <property type="evidence" value="ECO:0007669"/>
    <property type="project" value="InterPro"/>
</dbReference>
<accession>A0AAD4LGG4</accession>
<dbReference type="PANTHER" id="PTHR12855:SF10">
    <property type="entry name" value="DNA METHYLTRANSFERASE 1-ASSOCIATED PROTEIN 1"/>
    <property type="match status" value="1"/>
</dbReference>
<dbReference type="SMART" id="SM00717">
    <property type="entry name" value="SANT"/>
    <property type="match status" value="1"/>
</dbReference>
<evidence type="ECO:0000256" key="2">
    <source>
        <dbReference type="ARBA" id="ARBA00006918"/>
    </source>
</evidence>
<sequence length="497" mass="55211">MAGASAADVRSILSLPNSSTPASTQPKRAAPLARKPSGISRELYSLIGPSAPTLVAQAAKPRLKQKPNLGSGGSTKWEWRSFKNPARTDGLELGHWVKANTDPSADYPFARYNAKSADYTYTQDEYTKLLEDPEWTKEETDYLFNLVREYDSRFYIVTDRYEFATGPPRSMEDLKDRYYSVCRKLIRSRPWAGDEASKSQIISTFQFDKEREVMRKKYLLSLENRTSKELAEEEALYVELKRIEQNEKRFKQDRDRLLRTLLGAESGLPDLPIDEDGPLGDPKKKKKGVANELDSPATPSSSLFASAVPRRAQSAKSAAHDAMHCIQRTDGTTPAGTTTKATHQAAYLRSFRLAYPKAAVAAKVTQIAAELSISLSRLVMPTRDTLAQHEALLEGITTLVEMKKVTDRVDQEIRTAKMRLGMRESETPAETPMDVDEDVQAPDTPGEGRAQSVVSTRSGRSRKQTGTTNDRRSVSVSSVDTSATSATRAGTKRQKFS</sequence>
<dbReference type="GO" id="GO:0035267">
    <property type="term" value="C:NuA4 histone acetyltransferase complex"/>
    <property type="evidence" value="ECO:0007669"/>
    <property type="project" value="InterPro"/>
</dbReference>
<dbReference type="Proteomes" id="UP001201163">
    <property type="component" value="Unassembled WGS sequence"/>
</dbReference>
<dbReference type="InterPro" id="IPR001005">
    <property type="entry name" value="SANT/Myb"/>
</dbReference>
<evidence type="ECO:0000256" key="4">
    <source>
        <dbReference type="ARBA" id="ARBA00022853"/>
    </source>
</evidence>
<dbReference type="GO" id="GO:0000812">
    <property type="term" value="C:Swr1 complex"/>
    <property type="evidence" value="ECO:0007669"/>
    <property type="project" value="TreeGrafter"/>
</dbReference>
<keyword evidence="4" id="KW-0156">Chromatin regulator</keyword>
<reference evidence="11" key="1">
    <citation type="submission" date="2022-01" db="EMBL/GenBank/DDBJ databases">
        <title>Comparative genomics reveals a dynamic genome evolution in the ectomycorrhizal milk-cap (Lactarius) mushrooms.</title>
        <authorList>
            <consortium name="DOE Joint Genome Institute"/>
            <person name="Lebreton A."/>
            <person name="Tang N."/>
            <person name="Kuo A."/>
            <person name="LaButti K."/>
            <person name="Drula E."/>
            <person name="Barry K."/>
            <person name="Clum A."/>
            <person name="Lipzen A."/>
            <person name="Mousain D."/>
            <person name="Ng V."/>
            <person name="Wang R."/>
            <person name="Wang X."/>
            <person name="Dai Y."/>
            <person name="Henrissat B."/>
            <person name="Grigoriev I.V."/>
            <person name="Guerin-Laguette A."/>
            <person name="Yu F."/>
            <person name="Martin F.M."/>
        </authorList>
    </citation>
    <scope>NUCLEOTIDE SEQUENCE</scope>
    <source>
        <strain evidence="11">QP</strain>
    </source>
</reference>
<comment type="function">
    <text evidence="8">Component of the SWR1 complex which mediates the ATP-dependent exchange of histone H2A for the H2A variant HZT1 leading to transcriptional regulation of selected genes by chromatin remodeling. Component of the NuA4 histone acetyltransferase complex which is involved in transcriptional activation of selected genes principally by acetylation of nucleosomal histone H4 and H2A. The NuA4 complex is also involved in DNA repair.</text>
</comment>
<comment type="caution">
    <text evidence="11">The sequence shown here is derived from an EMBL/GenBank/DDBJ whole genome shotgun (WGS) entry which is preliminary data.</text>
</comment>
<dbReference type="Pfam" id="PF16282">
    <property type="entry name" value="SANT_DAMP1_like"/>
    <property type="match status" value="1"/>
</dbReference>
<keyword evidence="7" id="KW-0539">Nucleus</keyword>
<feature type="compositionally biased region" description="Polar residues" evidence="9">
    <location>
        <begin position="14"/>
        <end position="26"/>
    </location>
</feature>
<feature type="compositionally biased region" description="Polar residues" evidence="9">
    <location>
        <begin position="452"/>
        <end position="468"/>
    </location>
</feature>
<dbReference type="GO" id="GO:0000122">
    <property type="term" value="P:negative regulation of transcription by RNA polymerase II"/>
    <property type="evidence" value="ECO:0007669"/>
    <property type="project" value="TreeGrafter"/>
</dbReference>
<feature type="region of interest" description="Disordered" evidence="9">
    <location>
        <begin position="269"/>
        <end position="310"/>
    </location>
</feature>
<feature type="domain" description="Myb-like" evidence="10">
    <location>
        <begin position="131"/>
        <end position="184"/>
    </location>
</feature>
<keyword evidence="6" id="KW-0804">Transcription</keyword>
<dbReference type="SUPFAM" id="SSF46689">
    <property type="entry name" value="Homeodomain-like"/>
    <property type="match status" value="1"/>
</dbReference>
<dbReference type="FunFam" id="1.10.10.60:FF:000087">
    <property type="entry name" value="DNA methyltransferase 1-associated protein 1"/>
    <property type="match status" value="1"/>
</dbReference>
<comment type="similarity">
    <text evidence="2">Belongs to the SWC4 family.</text>
</comment>
<feature type="region of interest" description="Disordered" evidence="9">
    <location>
        <begin position="418"/>
        <end position="497"/>
    </location>
</feature>
<proteinExistence type="inferred from homology"/>
<dbReference type="InterPro" id="IPR009057">
    <property type="entry name" value="Homeodomain-like_sf"/>
</dbReference>
<evidence type="ECO:0000313" key="12">
    <source>
        <dbReference type="Proteomes" id="UP001201163"/>
    </source>
</evidence>
<dbReference type="AlphaFoldDB" id="A0AAD4LGG4"/>
<dbReference type="PANTHER" id="PTHR12855">
    <property type="entry name" value="DNA METHYLTRANSFERASE 1-ASSOCIATED PROTEIN 1 FAMILY MEMBER"/>
    <property type="match status" value="1"/>
</dbReference>
<keyword evidence="5" id="KW-0805">Transcription regulation</keyword>
<evidence type="ECO:0000256" key="7">
    <source>
        <dbReference type="ARBA" id="ARBA00023242"/>
    </source>
</evidence>
<comment type="subcellular location">
    <subcellularLocation>
        <location evidence="1">Nucleus</location>
    </subcellularLocation>
</comment>
<organism evidence="11 12">
    <name type="scientific">Lactarius akahatsu</name>
    <dbReference type="NCBI Taxonomy" id="416441"/>
    <lineage>
        <taxon>Eukaryota</taxon>
        <taxon>Fungi</taxon>
        <taxon>Dikarya</taxon>
        <taxon>Basidiomycota</taxon>
        <taxon>Agaricomycotina</taxon>
        <taxon>Agaricomycetes</taxon>
        <taxon>Russulales</taxon>
        <taxon>Russulaceae</taxon>
        <taxon>Lactarius</taxon>
    </lineage>
</organism>
<name>A0AAD4LGG4_9AGAM</name>
<evidence type="ECO:0000256" key="8">
    <source>
        <dbReference type="ARBA" id="ARBA00025264"/>
    </source>
</evidence>
<evidence type="ECO:0000256" key="3">
    <source>
        <dbReference type="ARBA" id="ARBA00019132"/>
    </source>
</evidence>
<feature type="region of interest" description="Disordered" evidence="9">
    <location>
        <begin position="1"/>
        <end position="36"/>
    </location>
</feature>
<evidence type="ECO:0000256" key="6">
    <source>
        <dbReference type="ARBA" id="ARBA00023163"/>
    </source>
</evidence>
<evidence type="ECO:0000256" key="9">
    <source>
        <dbReference type="SAM" id="MobiDB-lite"/>
    </source>
</evidence>
<dbReference type="Gene3D" id="1.10.10.60">
    <property type="entry name" value="Homeodomain-like"/>
    <property type="match status" value="1"/>
</dbReference>
<evidence type="ECO:0000313" key="11">
    <source>
        <dbReference type="EMBL" id="KAH8988534.1"/>
    </source>
</evidence>
<evidence type="ECO:0000259" key="10">
    <source>
        <dbReference type="SMART" id="SM00717"/>
    </source>
</evidence>
<dbReference type="GO" id="GO:0003714">
    <property type="term" value="F:transcription corepressor activity"/>
    <property type="evidence" value="ECO:0007669"/>
    <property type="project" value="TreeGrafter"/>
</dbReference>
<dbReference type="InterPro" id="IPR032563">
    <property type="entry name" value="DAMP1_SANT-like"/>
</dbReference>